<protein>
    <submittedName>
        <fullName evidence="2">Uncharacterized protein</fullName>
    </submittedName>
</protein>
<evidence type="ECO:0000313" key="2">
    <source>
        <dbReference type="EMBL" id="KAJ1372699.1"/>
    </source>
</evidence>
<proteinExistence type="predicted"/>
<name>A0AAD5RAR5_PARTN</name>
<evidence type="ECO:0000313" key="1">
    <source>
        <dbReference type="EMBL" id="KAJ1355943.1"/>
    </source>
</evidence>
<accession>A0AAD5RAR5</accession>
<keyword evidence="3" id="KW-1185">Reference proteome</keyword>
<gene>
    <name evidence="1" type="ORF">KIN20_013540</name>
    <name evidence="2" type="ORF">KIN20_034919</name>
</gene>
<reference evidence="2" key="1">
    <citation type="submission" date="2021-06" db="EMBL/GenBank/DDBJ databases">
        <title>Parelaphostrongylus tenuis whole genome reference sequence.</title>
        <authorList>
            <person name="Garwood T.J."/>
            <person name="Larsen P.A."/>
            <person name="Fountain-Jones N.M."/>
            <person name="Garbe J.R."/>
            <person name="Macchietto M.G."/>
            <person name="Kania S.A."/>
            <person name="Gerhold R.W."/>
            <person name="Richards J.E."/>
            <person name="Wolf T.M."/>
        </authorList>
    </citation>
    <scope>NUCLEOTIDE SEQUENCE</scope>
    <source>
        <strain evidence="2">MNPRO001-30</strain>
        <tissue evidence="2">Meninges</tissue>
    </source>
</reference>
<dbReference type="Proteomes" id="UP001196413">
    <property type="component" value="Unassembled WGS sequence"/>
</dbReference>
<dbReference type="EMBL" id="JAHQIW010002644">
    <property type="protein sequence ID" value="KAJ1355943.1"/>
    <property type="molecule type" value="Genomic_DNA"/>
</dbReference>
<organism evidence="2 3">
    <name type="scientific">Parelaphostrongylus tenuis</name>
    <name type="common">Meningeal worm</name>
    <dbReference type="NCBI Taxonomy" id="148309"/>
    <lineage>
        <taxon>Eukaryota</taxon>
        <taxon>Metazoa</taxon>
        <taxon>Ecdysozoa</taxon>
        <taxon>Nematoda</taxon>
        <taxon>Chromadorea</taxon>
        <taxon>Rhabditida</taxon>
        <taxon>Rhabditina</taxon>
        <taxon>Rhabditomorpha</taxon>
        <taxon>Strongyloidea</taxon>
        <taxon>Metastrongylidae</taxon>
        <taxon>Parelaphostrongylus</taxon>
    </lineage>
</organism>
<evidence type="ECO:0000313" key="3">
    <source>
        <dbReference type="Proteomes" id="UP001196413"/>
    </source>
</evidence>
<dbReference type="AlphaFoldDB" id="A0AAD5RAR5"/>
<sequence length="139" mass="15703">MHHQPEHISAISRVTEQCALMELIIREFKEDSQSSMQMIDVSELLPAQEVFQPPKKVIVTEIHWTAWWMIQELTARRSVSFAIGRAPGTQPILQFGIAGVKFSKGLEPYSPKHNSLGLHTADVSKNSLCTAFQFEVVKE</sequence>
<dbReference type="EMBL" id="JAHQIW010007173">
    <property type="protein sequence ID" value="KAJ1372699.1"/>
    <property type="molecule type" value="Genomic_DNA"/>
</dbReference>
<comment type="caution">
    <text evidence="2">The sequence shown here is derived from an EMBL/GenBank/DDBJ whole genome shotgun (WGS) entry which is preliminary data.</text>
</comment>